<dbReference type="Proteomes" id="UP000287171">
    <property type="component" value="Unassembled WGS sequence"/>
</dbReference>
<dbReference type="AlphaFoldDB" id="A0A402BJN2"/>
<dbReference type="GO" id="GO:0000976">
    <property type="term" value="F:transcription cis-regulatory region binding"/>
    <property type="evidence" value="ECO:0007669"/>
    <property type="project" value="TreeGrafter"/>
</dbReference>
<dbReference type="InterPro" id="IPR036271">
    <property type="entry name" value="Tet_transcr_reg_TetR-rel_C_sf"/>
</dbReference>
<dbReference type="InterPro" id="IPR009057">
    <property type="entry name" value="Homeodomain-like_sf"/>
</dbReference>
<dbReference type="GO" id="GO:0003700">
    <property type="term" value="F:DNA-binding transcription factor activity"/>
    <property type="evidence" value="ECO:0007669"/>
    <property type="project" value="TreeGrafter"/>
</dbReference>
<gene>
    <name evidence="4" type="ORF">KDA_70200</name>
</gene>
<feature type="domain" description="HTH tetR-type" evidence="3">
    <location>
        <begin position="9"/>
        <end position="69"/>
    </location>
</feature>
<dbReference type="RefSeq" id="WP_161982658.1">
    <property type="nucleotide sequence ID" value="NZ_BIFT01000002.1"/>
</dbReference>
<keyword evidence="5" id="KW-1185">Reference proteome</keyword>
<organism evidence="4 5">
    <name type="scientific">Dictyobacter alpinus</name>
    <dbReference type="NCBI Taxonomy" id="2014873"/>
    <lineage>
        <taxon>Bacteria</taxon>
        <taxon>Bacillati</taxon>
        <taxon>Chloroflexota</taxon>
        <taxon>Ktedonobacteria</taxon>
        <taxon>Ktedonobacterales</taxon>
        <taxon>Dictyobacteraceae</taxon>
        <taxon>Dictyobacter</taxon>
    </lineage>
</organism>
<evidence type="ECO:0000313" key="5">
    <source>
        <dbReference type="Proteomes" id="UP000287171"/>
    </source>
</evidence>
<sequence length="195" mass="22095">MTRRAQQAEERREHLIDTALHLFAEKGWNATSIPDLAKAAGIAQGLMYHYFRNKEELLLAVIERHSFLAELKVLLSASSERPARQVLPEVAQNFALLLQQKRDLVQIFICEAQKNPEVARHQDALIEGGVEILTSYLAVRMATGELRPHEPALTARTLLYTIFMSQLIHVSGQLHIPDFVQFLLQGILSPEEQTH</sequence>
<name>A0A402BJN2_9CHLR</name>
<evidence type="ECO:0000313" key="4">
    <source>
        <dbReference type="EMBL" id="GCE31536.1"/>
    </source>
</evidence>
<accession>A0A402BJN2</accession>
<reference evidence="5" key="1">
    <citation type="submission" date="2018-12" db="EMBL/GenBank/DDBJ databases">
        <title>Tengunoibacter tsumagoiensis gen. nov., sp. nov., Dictyobacter kobayashii sp. nov., D. alpinus sp. nov., and D. joshuensis sp. nov. and description of Dictyobacteraceae fam. nov. within the order Ktedonobacterales isolated from Tengu-no-mugimeshi.</title>
        <authorList>
            <person name="Wang C.M."/>
            <person name="Zheng Y."/>
            <person name="Sakai Y."/>
            <person name="Toyoda A."/>
            <person name="Minakuchi Y."/>
            <person name="Abe K."/>
            <person name="Yokota A."/>
            <person name="Yabe S."/>
        </authorList>
    </citation>
    <scope>NUCLEOTIDE SEQUENCE [LARGE SCALE GENOMIC DNA]</scope>
    <source>
        <strain evidence="5">Uno16</strain>
    </source>
</reference>
<comment type="caution">
    <text evidence="4">The sequence shown here is derived from an EMBL/GenBank/DDBJ whole genome shotgun (WGS) entry which is preliminary data.</text>
</comment>
<dbReference type="InterPro" id="IPR050109">
    <property type="entry name" value="HTH-type_TetR-like_transc_reg"/>
</dbReference>
<dbReference type="PRINTS" id="PR00455">
    <property type="entry name" value="HTHTETR"/>
</dbReference>
<dbReference type="Pfam" id="PF14246">
    <property type="entry name" value="TetR_C_7"/>
    <property type="match status" value="1"/>
</dbReference>
<keyword evidence="1 2" id="KW-0238">DNA-binding</keyword>
<dbReference type="PANTHER" id="PTHR30055:SF226">
    <property type="entry name" value="HTH-TYPE TRANSCRIPTIONAL REGULATOR PKSA"/>
    <property type="match status" value="1"/>
</dbReference>
<dbReference type="SUPFAM" id="SSF46689">
    <property type="entry name" value="Homeodomain-like"/>
    <property type="match status" value="1"/>
</dbReference>
<dbReference type="PROSITE" id="PS50977">
    <property type="entry name" value="HTH_TETR_2"/>
    <property type="match status" value="1"/>
</dbReference>
<dbReference type="EMBL" id="BIFT01000002">
    <property type="protein sequence ID" value="GCE31536.1"/>
    <property type="molecule type" value="Genomic_DNA"/>
</dbReference>
<protein>
    <recommendedName>
        <fullName evidence="3">HTH tetR-type domain-containing protein</fullName>
    </recommendedName>
</protein>
<evidence type="ECO:0000256" key="1">
    <source>
        <dbReference type="ARBA" id="ARBA00023125"/>
    </source>
</evidence>
<feature type="DNA-binding region" description="H-T-H motif" evidence="2">
    <location>
        <begin position="32"/>
        <end position="51"/>
    </location>
</feature>
<dbReference type="InterPro" id="IPR039536">
    <property type="entry name" value="TetR_C_Proteobacteria"/>
</dbReference>
<evidence type="ECO:0000256" key="2">
    <source>
        <dbReference type="PROSITE-ProRule" id="PRU00335"/>
    </source>
</evidence>
<dbReference type="InterPro" id="IPR001647">
    <property type="entry name" value="HTH_TetR"/>
</dbReference>
<dbReference type="SUPFAM" id="SSF48498">
    <property type="entry name" value="Tetracyclin repressor-like, C-terminal domain"/>
    <property type="match status" value="1"/>
</dbReference>
<dbReference type="Gene3D" id="1.10.357.10">
    <property type="entry name" value="Tetracycline Repressor, domain 2"/>
    <property type="match status" value="1"/>
</dbReference>
<proteinExistence type="predicted"/>
<dbReference type="Pfam" id="PF00440">
    <property type="entry name" value="TetR_N"/>
    <property type="match status" value="1"/>
</dbReference>
<dbReference type="Gene3D" id="1.10.10.60">
    <property type="entry name" value="Homeodomain-like"/>
    <property type="match status" value="1"/>
</dbReference>
<evidence type="ECO:0000259" key="3">
    <source>
        <dbReference type="PROSITE" id="PS50977"/>
    </source>
</evidence>
<dbReference type="PANTHER" id="PTHR30055">
    <property type="entry name" value="HTH-TYPE TRANSCRIPTIONAL REGULATOR RUTR"/>
    <property type="match status" value="1"/>
</dbReference>